<evidence type="ECO:0000313" key="2">
    <source>
        <dbReference type="EMBL" id="OGG16658.1"/>
    </source>
</evidence>
<reference evidence="2 3" key="1">
    <citation type="journal article" date="2016" name="Nat. Commun.">
        <title>Thousands of microbial genomes shed light on interconnected biogeochemical processes in an aquifer system.</title>
        <authorList>
            <person name="Anantharaman K."/>
            <person name="Brown C.T."/>
            <person name="Hug L.A."/>
            <person name="Sharon I."/>
            <person name="Castelle C.J."/>
            <person name="Probst A.J."/>
            <person name="Thomas B.C."/>
            <person name="Singh A."/>
            <person name="Wilkins M.J."/>
            <person name="Karaoz U."/>
            <person name="Brodie E.L."/>
            <person name="Williams K.H."/>
            <person name="Hubbard S.S."/>
            <person name="Banfield J.F."/>
        </authorList>
    </citation>
    <scope>NUCLEOTIDE SEQUENCE [LARGE SCALE GENOMIC DNA]</scope>
</reference>
<dbReference type="InterPro" id="IPR002871">
    <property type="entry name" value="NIF_FeS_clus_asmbl_NifU_N"/>
</dbReference>
<dbReference type="CDD" id="cd06664">
    <property type="entry name" value="IscU_like"/>
    <property type="match status" value="1"/>
</dbReference>
<dbReference type="PANTHER" id="PTHR10093">
    <property type="entry name" value="IRON-SULFUR CLUSTER ASSEMBLY ENZYME NIFU HOMOLOG"/>
    <property type="match status" value="1"/>
</dbReference>
<comment type="caution">
    <text evidence="2">The sequence shown here is derived from an EMBL/GenBank/DDBJ whole genome shotgun (WGS) entry which is preliminary data.</text>
</comment>
<sequence length="124" mass="13847">MDLYRDFILTHYHHPHNFGHLSDPDIDDKKGNPFCGDQISVTIKLTSNKKKVEKINFEGTGCAISIASASLLTDYVTGKDIISIMDLKKEKVIELLGITLSPTRLKCALLPLETIQVSLLSHLR</sequence>
<dbReference type="Pfam" id="PF01592">
    <property type="entry name" value="NifU_N"/>
    <property type="match status" value="1"/>
</dbReference>
<evidence type="ECO:0000313" key="3">
    <source>
        <dbReference type="Proteomes" id="UP000176253"/>
    </source>
</evidence>
<organism evidence="2 3">
    <name type="scientific">Candidatus Gottesmanbacteria bacterium RIFCSPHIGHO2_02_FULL_39_14</name>
    <dbReference type="NCBI Taxonomy" id="1798383"/>
    <lineage>
        <taxon>Bacteria</taxon>
        <taxon>Candidatus Gottesmaniibacteriota</taxon>
    </lineage>
</organism>
<feature type="domain" description="NIF system FeS cluster assembly NifU N-terminal" evidence="1">
    <location>
        <begin position="4"/>
        <end position="119"/>
    </location>
</feature>
<dbReference type="GO" id="GO:0051536">
    <property type="term" value="F:iron-sulfur cluster binding"/>
    <property type="evidence" value="ECO:0007669"/>
    <property type="project" value="InterPro"/>
</dbReference>
<proteinExistence type="predicted"/>
<dbReference type="Proteomes" id="UP000176253">
    <property type="component" value="Unassembled WGS sequence"/>
</dbReference>
<dbReference type="EMBL" id="MFJM01000055">
    <property type="protein sequence ID" value="OGG16658.1"/>
    <property type="molecule type" value="Genomic_DNA"/>
</dbReference>
<name>A0A1F5ZVY8_9BACT</name>
<dbReference type="GO" id="GO:0005506">
    <property type="term" value="F:iron ion binding"/>
    <property type="evidence" value="ECO:0007669"/>
    <property type="project" value="InterPro"/>
</dbReference>
<dbReference type="SUPFAM" id="SSF82649">
    <property type="entry name" value="SufE/NifU"/>
    <property type="match status" value="1"/>
</dbReference>
<dbReference type="AlphaFoldDB" id="A0A1F5ZVY8"/>
<dbReference type="Gene3D" id="3.90.1010.10">
    <property type="match status" value="1"/>
</dbReference>
<evidence type="ECO:0000259" key="1">
    <source>
        <dbReference type="Pfam" id="PF01592"/>
    </source>
</evidence>
<accession>A0A1F5ZVY8</accession>
<dbReference type="STRING" id="1798383.A3D78_07705"/>
<dbReference type="GO" id="GO:0016226">
    <property type="term" value="P:iron-sulfur cluster assembly"/>
    <property type="evidence" value="ECO:0007669"/>
    <property type="project" value="InterPro"/>
</dbReference>
<gene>
    <name evidence="2" type="ORF">A3D78_07705</name>
</gene>
<protein>
    <recommendedName>
        <fullName evidence="1">NIF system FeS cluster assembly NifU N-terminal domain-containing protein</fullName>
    </recommendedName>
</protein>